<reference evidence="2 3" key="1">
    <citation type="submission" date="2017-02" db="EMBL/GenBank/DDBJ databases">
        <authorList>
            <person name="Peterson S.W."/>
        </authorList>
    </citation>
    <scope>NUCLEOTIDE SEQUENCE [LARGE SCALE GENOMIC DNA]</scope>
    <source>
        <strain evidence="2 3">DSM 25262</strain>
    </source>
</reference>
<accession>A0A1T5KR19</accession>
<evidence type="ECO:0000313" key="3">
    <source>
        <dbReference type="Proteomes" id="UP000190961"/>
    </source>
</evidence>
<dbReference type="Proteomes" id="UP000190961">
    <property type="component" value="Unassembled WGS sequence"/>
</dbReference>
<keyword evidence="1" id="KW-1133">Transmembrane helix</keyword>
<keyword evidence="1" id="KW-0812">Transmembrane</keyword>
<dbReference type="RefSeq" id="WP_079686929.1">
    <property type="nucleotide sequence ID" value="NZ_FUZU01000001.1"/>
</dbReference>
<feature type="transmembrane region" description="Helical" evidence="1">
    <location>
        <begin position="61"/>
        <end position="82"/>
    </location>
</feature>
<sequence>MSTEILDNIQHFGKDTNCIRLLKKYATLLTVFMVIGYVLDVGGTALFGLLADDLGVENTIFIQYIYLIPRFIMSLTTTTIVYQDMKRTNSYSGAILGLTIFFDEIGATFFIIYVMYNELSAKSAKV</sequence>
<keyword evidence="3" id="KW-1185">Reference proteome</keyword>
<evidence type="ECO:0000256" key="1">
    <source>
        <dbReference type="SAM" id="Phobius"/>
    </source>
</evidence>
<keyword evidence="1" id="KW-0472">Membrane</keyword>
<organism evidence="2 3">
    <name type="scientific">Ohtaekwangia koreensis</name>
    <dbReference type="NCBI Taxonomy" id="688867"/>
    <lineage>
        <taxon>Bacteria</taxon>
        <taxon>Pseudomonadati</taxon>
        <taxon>Bacteroidota</taxon>
        <taxon>Cytophagia</taxon>
        <taxon>Cytophagales</taxon>
        <taxon>Fulvivirgaceae</taxon>
        <taxon>Ohtaekwangia</taxon>
    </lineage>
</organism>
<dbReference type="EMBL" id="FUZU01000001">
    <property type="protein sequence ID" value="SKC65925.1"/>
    <property type="molecule type" value="Genomic_DNA"/>
</dbReference>
<feature type="transmembrane region" description="Helical" evidence="1">
    <location>
        <begin position="94"/>
        <end position="116"/>
    </location>
</feature>
<proteinExistence type="predicted"/>
<feature type="transmembrane region" description="Helical" evidence="1">
    <location>
        <begin position="25"/>
        <end position="49"/>
    </location>
</feature>
<name>A0A1T5KR19_9BACT</name>
<evidence type="ECO:0000313" key="2">
    <source>
        <dbReference type="EMBL" id="SKC65925.1"/>
    </source>
</evidence>
<dbReference type="AlphaFoldDB" id="A0A1T5KR19"/>
<protein>
    <submittedName>
        <fullName evidence="2">Uncharacterized protein</fullName>
    </submittedName>
</protein>
<gene>
    <name evidence="2" type="ORF">SAMN05660236_2477</name>
</gene>